<dbReference type="Pfam" id="PF00583">
    <property type="entry name" value="Acetyltransf_1"/>
    <property type="match status" value="1"/>
</dbReference>
<dbReference type="InterPro" id="IPR000182">
    <property type="entry name" value="GNAT_dom"/>
</dbReference>
<dbReference type="Gene3D" id="3.40.630.30">
    <property type="match status" value="1"/>
</dbReference>
<name>A0A1S9SZD5_BACMY</name>
<proteinExistence type="predicted"/>
<dbReference type="PANTHER" id="PTHR43415">
    <property type="entry name" value="SPERMIDINE N(1)-ACETYLTRANSFERASE"/>
    <property type="match status" value="1"/>
</dbReference>
<evidence type="ECO:0000313" key="3">
    <source>
        <dbReference type="Proteomes" id="UP000190696"/>
    </source>
</evidence>
<reference evidence="2 3" key="1">
    <citation type="submission" date="2017-01" db="EMBL/GenBank/DDBJ databases">
        <title>Bacillus cereus isolates.</title>
        <authorList>
            <person name="Beno S.M."/>
        </authorList>
    </citation>
    <scope>NUCLEOTIDE SEQUENCE [LARGE SCALE GENOMIC DNA]</scope>
    <source>
        <strain evidence="2 3">FSL W7-1108</strain>
    </source>
</reference>
<organism evidence="2 3">
    <name type="scientific">Bacillus mycoides</name>
    <dbReference type="NCBI Taxonomy" id="1405"/>
    <lineage>
        <taxon>Bacteria</taxon>
        <taxon>Bacillati</taxon>
        <taxon>Bacillota</taxon>
        <taxon>Bacilli</taxon>
        <taxon>Bacillales</taxon>
        <taxon>Bacillaceae</taxon>
        <taxon>Bacillus</taxon>
        <taxon>Bacillus cereus group</taxon>
    </lineage>
</organism>
<sequence>MIRLIMEKDAEPFLELCKKIDGETEFMLFEGGERSTTIEQQQNIIKKISHSSNSAIFVADIENNLAGYLIAIGGNSKRIRHSVYIVVGVTNEASGRGIGTQLFKALENWAKTIGVIRLELTVRVNNTSAISLYKKLGYEIEGIKRASCVIAGDLVDSYYMSKILKCT</sequence>
<dbReference type="GO" id="GO:0016747">
    <property type="term" value="F:acyltransferase activity, transferring groups other than amino-acyl groups"/>
    <property type="evidence" value="ECO:0007669"/>
    <property type="project" value="InterPro"/>
</dbReference>
<evidence type="ECO:0000313" key="2">
    <source>
        <dbReference type="EMBL" id="OOR02789.1"/>
    </source>
</evidence>
<gene>
    <name evidence="2" type="ORF">BW900_30515</name>
</gene>
<protein>
    <submittedName>
        <fullName evidence="2">GNAT family N-acetyltransferase</fullName>
    </submittedName>
</protein>
<evidence type="ECO:0000259" key="1">
    <source>
        <dbReference type="PROSITE" id="PS51186"/>
    </source>
</evidence>
<dbReference type="InterPro" id="IPR016181">
    <property type="entry name" value="Acyl_CoA_acyltransferase"/>
</dbReference>
<comment type="caution">
    <text evidence="2">The sequence shown here is derived from an EMBL/GenBank/DDBJ whole genome shotgun (WGS) entry which is preliminary data.</text>
</comment>
<dbReference type="CDD" id="cd04301">
    <property type="entry name" value="NAT_SF"/>
    <property type="match status" value="1"/>
</dbReference>
<dbReference type="PROSITE" id="PS51186">
    <property type="entry name" value="GNAT"/>
    <property type="match status" value="1"/>
</dbReference>
<dbReference type="RefSeq" id="WP_078177458.1">
    <property type="nucleotide sequence ID" value="NZ_CP128135.1"/>
</dbReference>
<dbReference type="EMBL" id="MUAI01000089">
    <property type="protein sequence ID" value="OOR02789.1"/>
    <property type="molecule type" value="Genomic_DNA"/>
</dbReference>
<dbReference type="PANTHER" id="PTHR43415:SF3">
    <property type="entry name" value="GNAT-FAMILY ACETYLTRANSFERASE"/>
    <property type="match status" value="1"/>
</dbReference>
<accession>A0A1S9SZD5</accession>
<feature type="domain" description="N-acetyltransferase" evidence="1">
    <location>
        <begin position="1"/>
        <end position="165"/>
    </location>
</feature>
<dbReference type="SUPFAM" id="SSF55729">
    <property type="entry name" value="Acyl-CoA N-acyltransferases (Nat)"/>
    <property type="match status" value="1"/>
</dbReference>
<dbReference type="Proteomes" id="UP000190696">
    <property type="component" value="Unassembled WGS sequence"/>
</dbReference>
<dbReference type="AlphaFoldDB" id="A0A1S9SZD5"/>